<dbReference type="InterPro" id="IPR017871">
    <property type="entry name" value="ABC_transporter-like_CS"/>
</dbReference>
<dbReference type="PANTHER" id="PTHR43790:SF3">
    <property type="entry name" value="D-ALLOSE IMPORT ATP-BINDING PROTEIN ALSA-RELATED"/>
    <property type="match status" value="1"/>
</dbReference>
<reference evidence="11 12" key="1">
    <citation type="submission" date="2018-08" db="EMBL/GenBank/DDBJ databases">
        <title>Genomic Encyclopedia of Type Strains, Phase IV (KMG-IV): sequencing the most valuable type-strain genomes for metagenomic binning, comparative biology and taxonomic classification.</title>
        <authorList>
            <person name="Goeker M."/>
        </authorList>
    </citation>
    <scope>NUCLEOTIDE SEQUENCE [LARGE SCALE GENOMIC DNA]</scope>
    <source>
        <strain evidence="11 12">DSM 23923</strain>
    </source>
</reference>
<evidence type="ECO:0000256" key="7">
    <source>
        <dbReference type="ARBA" id="ARBA00022840"/>
    </source>
</evidence>
<keyword evidence="4" id="KW-0762">Sugar transport</keyword>
<dbReference type="GO" id="GO:0016887">
    <property type="term" value="F:ATP hydrolysis activity"/>
    <property type="evidence" value="ECO:0007669"/>
    <property type="project" value="InterPro"/>
</dbReference>
<dbReference type="OrthoDB" id="9771863at2"/>
<accession>A0A347ZPN2</accession>
<gene>
    <name evidence="11" type="ORF">DFR64_3073</name>
</gene>
<dbReference type="Proteomes" id="UP000256388">
    <property type="component" value="Unassembled WGS sequence"/>
</dbReference>
<evidence type="ECO:0000256" key="4">
    <source>
        <dbReference type="ARBA" id="ARBA00022597"/>
    </source>
</evidence>
<keyword evidence="9" id="KW-0472">Membrane</keyword>
<keyword evidence="6" id="KW-0547">Nucleotide-binding</keyword>
<dbReference type="InterPro" id="IPR003593">
    <property type="entry name" value="AAA+_ATPase"/>
</dbReference>
<dbReference type="PROSITE" id="PS00211">
    <property type="entry name" value="ABC_TRANSPORTER_1"/>
    <property type="match status" value="1"/>
</dbReference>
<keyword evidence="8" id="KW-1278">Translocase</keyword>
<dbReference type="Gene3D" id="3.40.50.300">
    <property type="entry name" value="P-loop containing nucleotide triphosphate hydrolases"/>
    <property type="match status" value="2"/>
</dbReference>
<dbReference type="InterPro" id="IPR050107">
    <property type="entry name" value="ABC_carbohydrate_import_ATPase"/>
</dbReference>
<dbReference type="AlphaFoldDB" id="A0A347ZPN2"/>
<dbReference type="GO" id="GO:0005886">
    <property type="term" value="C:plasma membrane"/>
    <property type="evidence" value="ECO:0007669"/>
    <property type="project" value="UniProtKB-SubCell"/>
</dbReference>
<evidence type="ECO:0000256" key="1">
    <source>
        <dbReference type="ARBA" id="ARBA00004202"/>
    </source>
</evidence>
<feature type="domain" description="ABC transporter" evidence="10">
    <location>
        <begin position="255"/>
        <end position="498"/>
    </location>
</feature>
<evidence type="ECO:0000256" key="9">
    <source>
        <dbReference type="ARBA" id="ARBA00023136"/>
    </source>
</evidence>
<dbReference type="InterPro" id="IPR003439">
    <property type="entry name" value="ABC_transporter-like_ATP-bd"/>
</dbReference>
<dbReference type="EMBL" id="QUMS01000006">
    <property type="protein sequence ID" value="REG04722.1"/>
    <property type="molecule type" value="Genomic_DNA"/>
</dbReference>
<organism evidence="11 12">
    <name type="scientific">Pelolinea submarina</name>
    <dbReference type="NCBI Taxonomy" id="913107"/>
    <lineage>
        <taxon>Bacteria</taxon>
        <taxon>Bacillati</taxon>
        <taxon>Chloroflexota</taxon>
        <taxon>Anaerolineae</taxon>
        <taxon>Anaerolineales</taxon>
        <taxon>Anaerolineaceae</taxon>
        <taxon>Pelolinea</taxon>
    </lineage>
</organism>
<protein>
    <submittedName>
        <fullName evidence="11">Ribose transport system ATP-binding protein</fullName>
    </submittedName>
</protein>
<dbReference type="RefSeq" id="WP_116226316.1">
    <property type="nucleotide sequence ID" value="NZ_AP018437.1"/>
</dbReference>
<dbReference type="InterPro" id="IPR027417">
    <property type="entry name" value="P-loop_NTPase"/>
</dbReference>
<comment type="caution">
    <text evidence="11">The sequence shown here is derived from an EMBL/GenBank/DDBJ whole genome shotgun (WGS) entry which is preliminary data.</text>
</comment>
<feature type="domain" description="ABC transporter" evidence="10">
    <location>
        <begin position="7"/>
        <end position="244"/>
    </location>
</feature>
<keyword evidence="12" id="KW-1185">Reference proteome</keyword>
<dbReference type="Pfam" id="PF00005">
    <property type="entry name" value="ABC_tran"/>
    <property type="match status" value="2"/>
</dbReference>
<name>A0A347ZPN2_9CHLR</name>
<evidence type="ECO:0000256" key="6">
    <source>
        <dbReference type="ARBA" id="ARBA00022741"/>
    </source>
</evidence>
<dbReference type="SUPFAM" id="SSF52540">
    <property type="entry name" value="P-loop containing nucleoside triphosphate hydrolases"/>
    <property type="match status" value="2"/>
</dbReference>
<evidence type="ECO:0000256" key="2">
    <source>
        <dbReference type="ARBA" id="ARBA00022448"/>
    </source>
</evidence>
<keyword evidence="2" id="KW-0813">Transport</keyword>
<evidence type="ECO:0000313" key="12">
    <source>
        <dbReference type="Proteomes" id="UP000256388"/>
    </source>
</evidence>
<dbReference type="FunFam" id="3.40.50.300:FF:000127">
    <property type="entry name" value="Ribose import ATP-binding protein RbsA"/>
    <property type="match status" value="1"/>
</dbReference>
<keyword evidence="3" id="KW-1003">Cell membrane</keyword>
<proteinExistence type="predicted"/>
<dbReference type="PROSITE" id="PS50893">
    <property type="entry name" value="ABC_TRANSPORTER_2"/>
    <property type="match status" value="2"/>
</dbReference>
<sequence length="498" mass="54830">MTQKELLIIKDLCKQFPGVQALNSVSFSVKSGEVHGLVGANGAGKSTLNKILAGAIEPDTGEIYLDGCQILPLTPKKSQDLGIQVIHQDLNLVQNMSVMENVFLGHEIENGGGLFVNKASIRNATRKILDSLGVNIDPDCLVKDLTISYQQMVAVASAMRRKASVLVLDETTAALTQEECTHLFEKIRMLRSMGLGLIFVSHHIEEVFEICDCVTVLRDGKYMGTLDVKNTSKKEIISLMVGYDIGNQFPVRKRVQGKPLYEIKNLKYKVENECFNFAIKEGEILGFFGLVGAGRTELFRSIFGADQIVEGEIYHCGEKITIKHPKDAVKNRIGFIPEDRKSQGLLLSMSVKQNISLPSIKKITSGGLINSKKELPIVQGFVDKFNIIVNDLNRPVSNLSGGNQQKVVLAKWLSTDPVLLILDQPTRGIDVGAKAEIYKLIQKLSEAGHAIVLISDEIQEILGMCDRIAVMHEGKITGILDHSEANQHLLLELAYGNK</sequence>
<dbReference type="PANTHER" id="PTHR43790">
    <property type="entry name" value="CARBOHYDRATE TRANSPORT ATP-BINDING PROTEIN MG119-RELATED"/>
    <property type="match status" value="1"/>
</dbReference>
<keyword evidence="7 11" id="KW-0067">ATP-binding</keyword>
<evidence type="ECO:0000259" key="10">
    <source>
        <dbReference type="PROSITE" id="PS50893"/>
    </source>
</evidence>
<dbReference type="CDD" id="cd03216">
    <property type="entry name" value="ABC_Carb_Monos_I"/>
    <property type="match status" value="1"/>
</dbReference>
<evidence type="ECO:0000256" key="5">
    <source>
        <dbReference type="ARBA" id="ARBA00022737"/>
    </source>
</evidence>
<keyword evidence="5" id="KW-0677">Repeat</keyword>
<evidence type="ECO:0000256" key="8">
    <source>
        <dbReference type="ARBA" id="ARBA00022967"/>
    </source>
</evidence>
<evidence type="ECO:0000256" key="3">
    <source>
        <dbReference type="ARBA" id="ARBA00022475"/>
    </source>
</evidence>
<evidence type="ECO:0000313" key="11">
    <source>
        <dbReference type="EMBL" id="REG04722.1"/>
    </source>
</evidence>
<dbReference type="GO" id="GO:0005524">
    <property type="term" value="F:ATP binding"/>
    <property type="evidence" value="ECO:0007669"/>
    <property type="project" value="UniProtKB-KW"/>
</dbReference>
<dbReference type="SMART" id="SM00382">
    <property type="entry name" value="AAA"/>
    <property type="match status" value="2"/>
</dbReference>
<dbReference type="CDD" id="cd03215">
    <property type="entry name" value="ABC_Carb_Monos_II"/>
    <property type="match status" value="1"/>
</dbReference>
<comment type="subcellular location">
    <subcellularLocation>
        <location evidence="1">Cell membrane</location>
        <topology evidence="1">Peripheral membrane protein</topology>
    </subcellularLocation>
</comment>